<reference evidence="5 6" key="1">
    <citation type="submission" date="2018-10" db="EMBL/GenBank/DDBJ databases">
        <title>Isolation of pseudouridimycin from Streptomyces albus DSM 40763.</title>
        <authorList>
            <person name="Rosenqvist P."/>
            <person name="Metsae-Ketelae M."/>
            <person name="Virta P."/>
        </authorList>
    </citation>
    <scope>NUCLEOTIDE SEQUENCE [LARGE SCALE GENOMIC DNA]</scope>
    <source>
        <strain evidence="5 6">DSM 40763</strain>
    </source>
</reference>
<dbReference type="InterPro" id="IPR050490">
    <property type="entry name" value="Bact_solute-bd_prot1"/>
</dbReference>
<comment type="subcellular location">
    <subcellularLocation>
        <location evidence="1">Cell envelope</location>
    </subcellularLocation>
</comment>
<dbReference type="Gene3D" id="3.40.190.10">
    <property type="entry name" value="Periplasmic binding protein-like II"/>
    <property type="match status" value="1"/>
</dbReference>
<evidence type="ECO:0000256" key="1">
    <source>
        <dbReference type="ARBA" id="ARBA00004196"/>
    </source>
</evidence>
<dbReference type="PROSITE" id="PS51318">
    <property type="entry name" value="TAT"/>
    <property type="match status" value="1"/>
</dbReference>
<dbReference type="RefSeq" id="WP_037612252.1">
    <property type="nucleotide sequence ID" value="NZ_CP048875.1"/>
</dbReference>
<evidence type="ECO:0000313" key="6">
    <source>
        <dbReference type="Proteomes" id="UP000298111"/>
    </source>
</evidence>
<comment type="similarity">
    <text evidence="2">Belongs to the bacterial solute-binding protein 1 family.</text>
</comment>
<dbReference type="SUPFAM" id="SSF53850">
    <property type="entry name" value="Periplasmic binding protein-like II"/>
    <property type="match status" value="1"/>
</dbReference>
<proteinExistence type="inferred from homology"/>
<dbReference type="Proteomes" id="UP000298111">
    <property type="component" value="Unassembled WGS sequence"/>
</dbReference>
<evidence type="ECO:0000256" key="2">
    <source>
        <dbReference type="ARBA" id="ARBA00008520"/>
    </source>
</evidence>
<evidence type="ECO:0000256" key="3">
    <source>
        <dbReference type="ARBA" id="ARBA00022448"/>
    </source>
</evidence>
<dbReference type="Pfam" id="PF13416">
    <property type="entry name" value="SBP_bac_8"/>
    <property type="match status" value="1"/>
</dbReference>
<sequence length="559" mass="59908">MPPPTESPIGRRALLRTGAGLTAALAAGPLLTACGDGGTAARPGIRSEKLLPSTTVRNAGVEPDLPGTAEGVPPGFFRYPAKPRRSVEGRPLAGAEPVSAVMETFAPPPAGRDRNAAWQAIERRLGGTVDLTAVPADDYPSKFSTMIAANHLPDLFMYPETGGVDNMAGFLDATCADLTPFLAGDRIRRYPNLAAVPKDAWRKAVYNGKLYGIPITRGITGGAGFYRHDLFAEAGVTDLDQITGLDRFVELCKELTRPAEDRYAIMASVTNLLAMSAGAPYLWRMDTRTGRFTADLETDEYRFAVETARKLQQAGCFYPGSLGMSGAQKARYTDMFKNGKAAYVYDGMPPYLTPGTGYVATMAAVDKKYDPRPMVPFGPGAVAWTDNLSLSTTFVKKAPAARVEQLLALADFVAAPFGSEEYTLINYGVGGTDFTRDGKGNPVLTERGTQDVAAPWKMLASTVPAVFSAESAAGVRHVHAAYTKLIPMLAPDPALTVFSPTWEAKGTGSLHTLKQDGLKDIVSGREPMSAYDDLVKEYLARGAEKARAEFEEALQKGKR</sequence>
<protein>
    <submittedName>
        <fullName evidence="5">Extracellular solute-binding protein</fullName>
    </submittedName>
</protein>
<organism evidence="5 6">
    <name type="scientific">Streptomyces albus</name>
    <dbReference type="NCBI Taxonomy" id="1888"/>
    <lineage>
        <taxon>Bacteria</taxon>
        <taxon>Bacillati</taxon>
        <taxon>Actinomycetota</taxon>
        <taxon>Actinomycetes</taxon>
        <taxon>Kitasatosporales</taxon>
        <taxon>Streptomycetaceae</taxon>
        <taxon>Streptomyces</taxon>
    </lineage>
</organism>
<gene>
    <name evidence="5" type="ORF">D8771_08550</name>
</gene>
<evidence type="ECO:0000256" key="4">
    <source>
        <dbReference type="ARBA" id="ARBA00022729"/>
    </source>
</evidence>
<dbReference type="AlphaFoldDB" id="A0A6C1C9S6"/>
<comment type="caution">
    <text evidence="5">The sequence shown here is derived from an EMBL/GenBank/DDBJ whole genome shotgun (WGS) entry which is preliminary data.</text>
</comment>
<keyword evidence="3" id="KW-0813">Transport</keyword>
<dbReference type="PANTHER" id="PTHR43649">
    <property type="entry name" value="ARABINOSE-BINDING PROTEIN-RELATED"/>
    <property type="match status" value="1"/>
</dbReference>
<keyword evidence="4" id="KW-0732">Signal</keyword>
<evidence type="ECO:0000313" key="5">
    <source>
        <dbReference type="EMBL" id="TGG86387.1"/>
    </source>
</evidence>
<dbReference type="InterPro" id="IPR006311">
    <property type="entry name" value="TAT_signal"/>
</dbReference>
<dbReference type="GeneID" id="75179587"/>
<dbReference type="InterPro" id="IPR006059">
    <property type="entry name" value="SBP"/>
</dbReference>
<dbReference type="PANTHER" id="PTHR43649:SF31">
    <property type="entry name" value="SN-GLYCEROL-3-PHOSPHATE-BINDING PERIPLASMIC PROTEIN UGPB"/>
    <property type="match status" value="1"/>
</dbReference>
<accession>A0A6C1C9S6</accession>
<name>A0A6C1C9S6_9ACTN</name>
<dbReference type="GO" id="GO:0030313">
    <property type="term" value="C:cell envelope"/>
    <property type="evidence" value="ECO:0007669"/>
    <property type="project" value="UniProtKB-SubCell"/>
</dbReference>
<dbReference type="EMBL" id="RCIY01000040">
    <property type="protein sequence ID" value="TGG86387.1"/>
    <property type="molecule type" value="Genomic_DNA"/>
</dbReference>